<evidence type="ECO:0000313" key="6">
    <source>
        <dbReference type="EMBL" id="VEB43114.1"/>
    </source>
</evidence>
<accession>A0A447TE32</accession>
<organism evidence="6 7">
    <name type="scientific">Chromobacterium violaceum</name>
    <dbReference type="NCBI Taxonomy" id="536"/>
    <lineage>
        <taxon>Bacteria</taxon>
        <taxon>Pseudomonadati</taxon>
        <taxon>Pseudomonadota</taxon>
        <taxon>Betaproteobacteria</taxon>
        <taxon>Neisseriales</taxon>
        <taxon>Chromobacteriaceae</taxon>
        <taxon>Chromobacterium</taxon>
    </lineage>
</organism>
<dbReference type="InterPro" id="IPR009057">
    <property type="entry name" value="Homeodomain-like_sf"/>
</dbReference>
<keyword evidence="3" id="KW-0804">Transcription</keyword>
<dbReference type="GO" id="GO:0003700">
    <property type="term" value="F:DNA-binding transcription factor activity"/>
    <property type="evidence" value="ECO:0007669"/>
    <property type="project" value="TreeGrafter"/>
</dbReference>
<dbReference type="Pfam" id="PF00440">
    <property type="entry name" value="TetR_N"/>
    <property type="match status" value="1"/>
</dbReference>
<dbReference type="SUPFAM" id="SSF46689">
    <property type="entry name" value="Homeodomain-like"/>
    <property type="match status" value="1"/>
</dbReference>
<evidence type="ECO:0000313" key="7">
    <source>
        <dbReference type="Proteomes" id="UP000275777"/>
    </source>
</evidence>
<feature type="domain" description="HTH tetR-type" evidence="5">
    <location>
        <begin position="10"/>
        <end position="70"/>
    </location>
</feature>
<keyword evidence="1" id="KW-0805">Transcription regulation</keyword>
<dbReference type="InterPro" id="IPR001647">
    <property type="entry name" value="HTH_TetR"/>
</dbReference>
<feature type="DNA-binding region" description="H-T-H motif" evidence="4">
    <location>
        <begin position="33"/>
        <end position="52"/>
    </location>
</feature>
<dbReference type="Proteomes" id="UP000275777">
    <property type="component" value="Chromosome"/>
</dbReference>
<dbReference type="AlphaFoldDB" id="A0A447TE32"/>
<dbReference type="PROSITE" id="PS50977">
    <property type="entry name" value="HTH_TETR_2"/>
    <property type="match status" value="1"/>
</dbReference>
<dbReference type="PANTHER" id="PTHR30055:SF240">
    <property type="entry name" value="HTH-TYPE TRANSCRIPTIONAL REGULATOR ACRR"/>
    <property type="match status" value="1"/>
</dbReference>
<sequence length="239" mass="26746">MARKTKEDSQKTRDAILDGAERVFLDKGIANATMAEIADAAQVSRGAVYGHYDNKLEVCQAMIDRAFALDALRFPAPCASACDTLLAAGTYYLAQFLEPGSPQRVYQILYQKCEQTEENRSVLRRRELADRLTMHYARRQLRRAIAQQELPDRLDVAWPPTTWSACSWACTSCWRPARTRCRAASAFCAARCKACRTRPASCVDDRYSTWRRKHHSARLSVTAAISHSGSSHGQASAKP</sequence>
<protein>
    <submittedName>
        <fullName evidence="6">Toluene efflux pump ttgABC operon repressor</fullName>
    </submittedName>
</protein>
<dbReference type="Gene3D" id="1.10.357.10">
    <property type="entry name" value="Tetracycline Repressor, domain 2"/>
    <property type="match status" value="1"/>
</dbReference>
<keyword evidence="2 4" id="KW-0238">DNA-binding</keyword>
<gene>
    <name evidence="6" type="primary">ttgR_2</name>
    <name evidence="6" type="ORF">NCTC9695_03568</name>
</gene>
<name>A0A447TE32_CHRVL</name>
<evidence type="ECO:0000259" key="5">
    <source>
        <dbReference type="PROSITE" id="PS50977"/>
    </source>
</evidence>
<evidence type="ECO:0000256" key="4">
    <source>
        <dbReference type="PROSITE-ProRule" id="PRU00335"/>
    </source>
</evidence>
<proteinExistence type="predicted"/>
<evidence type="ECO:0000256" key="3">
    <source>
        <dbReference type="ARBA" id="ARBA00023163"/>
    </source>
</evidence>
<dbReference type="EMBL" id="LR134182">
    <property type="protein sequence ID" value="VEB43114.1"/>
    <property type="molecule type" value="Genomic_DNA"/>
</dbReference>
<dbReference type="InterPro" id="IPR050109">
    <property type="entry name" value="HTH-type_TetR-like_transc_reg"/>
</dbReference>
<dbReference type="PANTHER" id="PTHR30055">
    <property type="entry name" value="HTH-TYPE TRANSCRIPTIONAL REGULATOR RUTR"/>
    <property type="match status" value="1"/>
</dbReference>
<dbReference type="PRINTS" id="PR00455">
    <property type="entry name" value="HTHTETR"/>
</dbReference>
<evidence type="ECO:0000256" key="1">
    <source>
        <dbReference type="ARBA" id="ARBA00023015"/>
    </source>
</evidence>
<evidence type="ECO:0000256" key="2">
    <source>
        <dbReference type="ARBA" id="ARBA00023125"/>
    </source>
</evidence>
<reference evidence="6 7" key="1">
    <citation type="submission" date="2018-12" db="EMBL/GenBank/DDBJ databases">
        <authorList>
            <consortium name="Pathogen Informatics"/>
        </authorList>
    </citation>
    <scope>NUCLEOTIDE SEQUENCE [LARGE SCALE GENOMIC DNA]</scope>
    <source>
        <strain evidence="6 7">NCTC9695</strain>
    </source>
</reference>
<dbReference type="GO" id="GO:0000976">
    <property type="term" value="F:transcription cis-regulatory region binding"/>
    <property type="evidence" value="ECO:0007669"/>
    <property type="project" value="TreeGrafter"/>
</dbReference>